<name>A0A133UAG3_9EURY</name>
<accession>A0A133UAG3</accession>
<gene>
    <name evidence="1" type="ORF">AKJ64_04925</name>
</gene>
<evidence type="ECO:0000313" key="1">
    <source>
        <dbReference type="EMBL" id="KXA91159.1"/>
    </source>
</evidence>
<sequence length="107" mass="11990">MVIQIDFLEVGKGGKESFLPRVPIPGKKGEASKAEERRICLPTENVGLLAEEDLVTDVERTNNRAEENDRGRRLSIEKVRFEEDPAARYKKKVAAEKMKQESSGAFG</sequence>
<dbReference type="Proteomes" id="UP000070373">
    <property type="component" value="Unassembled WGS sequence"/>
</dbReference>
<protein>
    <submittedName>
        <fullName evidence="1">Uncharacterized protein</fullName>
    </submittedName>
</protein>
<dbReference type="AlphaFoldDB" id="A0A133UAG3"/>
<keyword evidence="2" id="KW-1185">Reference proteome</keyword>
<organism evidence="1 2">
    <name type="scientific">candidate division MSBL1 archaeon SCGC-AAA259E17</name>
    <dbReference type="NCBI Taxonomy" id="1698263"/>
    <lineage>
        <taxon>Archaea</taxon>
        <taxon>Methanobacteriati</taxon>
        <taxon>Methanobacteriota</taxon>
        <taxon>candidate division MSBL1</taxon>
    </lineage>
</organism>
<evidence type="ECO:0000313" key="2">
    <source>
        <dbReference type="Proteomes" id="UP000070373"/>
    </source>
</evidence>
<comment type="caution">
    <text evidence="1">The sequence shown here is derived from an EMBL/GenBank/DDBJ whole genome shotgun (WGS) entry which is preliminary data.</text>
</comment>
<dbReference type="EMBL" id="LHXN01000121">
    <property type="protein sequence ID" value="KXA91159.1"/>
    <property type="molecule type" value="Genomic_DNA"/>
</dbReference>
<proteinExistence type="predicted"/>
<feature type="non-terminal residue" evidence="1">
    <location>
        <position position="107"/>
    </location>
</feature>
<reference evidence="1 2" key="1">
    <citation type="journal article" date="2016" name="Sci. Rep.">
        <title>Metabolic traits of an uncultured archaeal lineage -MSBL1- from brine pools of the Red Sea.</title>
        <authorList>
            <person name="Mwirichia R."/>
            <person name="Alam I."/>
            <person name="Rashid M."/>
            <person name="Vinu M."/>
            <person name="Ba-Alawi W."/>
            <person name="Anthony Kamau A."/>
            <person name="Kamanda Ngugi D."/>
            <person name="Goker M."/>
            <person name="Klenk H.P."/>
            <person name="Bajic V."/>
            <person name="Stingl U."/>
        </authorList>
    </citation>
    <scope>NUCLEOTIDE SEQUENCE [LARGE SCALE GENOMIC DNA]</scope>
    <source>
        <strain evidence="1">SCGC-AAA259E17</strain>
    </source>
</reference>